<dbReference type="Proteomes" id="UP000092445">
    <property type="component" value="Unassembled WGS sequence"/>
</dbReference>
<evidence type="ECO:0000313" key="3">
    <source>
        <dbReference type="Proteomes" id="UP000092445"/>
    </source>
</evidence>
<dbReference type="VEuPathDB" id="VectorBase:GPAI008374"/>
<organism evidence="2 3">
    <name type="scientific">Glossina pallidipes</name>
    <name type="common">Tsetse fly</name>
    <dbReference type="NCBI Taxonomy" id="7398"/>
    <lineage>
        <taxon>Eukaryota</taxon>
        <taxon>Metazoa</taxon>
        <taxon>Ecdysozoa</taxon>
        <taxon>Arthropoda</taxon>
        <taxon>Hexapoda</taxon>
        <taxon>Insecta</taxon>
        <taxon>Pterygota</taxon>
        <taxon>Neoptera</taxon>
        <taxon>Endopterygota</taxon>
        <taxon>Diptera</taxon>
        <taxon>Brachycera</taxon>
        <taxon>Muscomorpha</taxon>
        <taxon>Hippoboscoidea</taxon>
        <taxon>Glossinidae</taxon>
        <taxon>Glossina</taxon>
    </lineage>
</organism>
<sequence>MNISPIGFLSLILIFIDECVALPIFNPLTMLIGPGFRYMLSNTILFRKSLNFPRNNIVNKLHLNDVHTCNLHLYYNLHKQGENDSFASILSRTIWFIANAKLKFENQENNGNREGSEGKIA</sequence>
<keyword evidence="3" id="KW-1185">Reference proteome</keyword>
<dbReference type="EnsemblMetazoa" id="GPAI008374-RA">
    <property type="protein sequence ID" value="GPAI008374-PA"/>
    <property type="gene ID" value="GPAI008374"/>
</dbReference>
<evidence type="ECO:0000313" key="2">
    <source>
        <dbReference type="EnsemblMetazoa" id="GPAI008374-PA"/>
    </source>
</evidence>
<feature type="chain" id="PRO_5008402698" evidence="1">
    <location>
        <begin position="22"/>
        <end position="121"/>
    </location>
</feature>
<evidence type="ECO:0000256" key="1">
    <source>
        <dbReference type="SAM" id="SignalP"/>
    </source>
</evidence>
<protein>
    <submittedName>
        <fullName evidence="2">Uncharacterized protein</fullName>
    </submittedName>
</protein>
<reference evidence="2" key="2">
    <citation type="submission" date="2020-05" db="UniProtKB">
        <authorList>
            <consortium name="EnsemblMetazoa"/>
        </authorList>
    </citation>
    <scope>IDENTIFICATION</scope>
    <source>
        <strain evidence="2">IAEA</strain>
    </source>
</reference>
<keyword evidence="1" id="KW-0732">Signal</keyword>
<dbReference type="AlphaFoldDB" id="A0A1A9ZA74"/>
<accession>A0A1A9ZA74</accession>
<feature type="signal peptide" evidence="1">
    <location>
        <begin position="1"/>
        <end position="21"/>
    </location>
</feature>
<name>A0A1A9ZA74_GLOPL</name>
<proteinExistence type="predicted"/>
<reference evidence="3" key="1">
    <citation type="submission" date="2014-03" db="EMBL/GenBank/DDBJ databases">
        <authorList>
            <person name="Aksoy S."/>
            <person name="Warren W."/>
            <person name="Wilson R.K."/>
        </authorList>
    </citation>
    <scope>NUCLEOTIDE SEQUENCE [LARGE SCALE GENOMIC DNA]</scope>
    <source>
        <strain evidence="3">IAEA</strain>
    </source>
</reference>